<evidence type="ECO:0000256" key="1">
    <source>
        <dbReference type="ARBA" id="ARBA00004370"/>
    </source>
</evidence>
<dbReference type="Proteomes" id="UP001208570">
    <property type="component" value="Unassembled WGS sequence"/>
</dbReference>
<dbReference type="GO" id="GO:0016757">
    <property type="term" value="F:glycosyltransferase activity"/>
    <property type="evidence" value="ECO:0007669"/>
    <property type="project" value="UniProtKB-UniRule"/>
</dbReference>
<comment type="subcellular location">
    <subcellularLocation>
        <location evidence="1">Membrane</location>
    </subcellularLocation>
</comment>
<evidence type="ECO:0000256" key="5">
    <source>
        <dbReference type="ARBA" id="ARBA00023136"/>
    </source>
</evidence>
<dbReference type="InterPro" id="IPR008166">
    <property type="entry name" value="Glyco_transf_92"/>
</dbReference>
<evidence type="ECO:0000256" key="6">
    <source>
        <dbReference type="RuleBase" id="RU366017"/>
    </source>
</evidence>
<dbReference type="AlphaFoldDB" id="A0AAD9MVS8"/>
<reference evidence="7" key="1">
    <citation type="journal article" date="2023" name="Mol. Biol. Evol.">
        <title>Third-Generation Sequencing Reveals the Adaptive Role of the Epigenome in Three Deep-Sea Polychaetes.</title>
        <authorList>
            <person name="Perez M."/>
            <person name="Aroh O."/>
            <person name="Sun Y."/>
            <person name="Lan Y."/>
            <person name="Juniper S.K."/>
            <person name="Young C.R."/>
            <person name="Angers B."/>
            <person name="Qian P.Y."/>
        </authorList>
    </citation>
    <scope>NUCLEOTIDE SEQUENCE</scope>
    <source>
        <strain evidence="7">P08H-3</strain>
    </source>
</reference>
<dbReference type="GO" id="GO:0016020">
    <property type="term" value="C:membrane"/>
    <property type="evidence" value="ECO:0007669"/>
    <property type="project" value="UniProtKB-SubCell"/>
</dbReference>
<dbReference type="EC" id="2.4.1.-" evidence="6"/>
<evidence type="ECO:0000313" key="7">
    <source>
        <dbReference type="EMBL" id="KAK2145676.1"/>
    </source>
</evidence>
<dbReference type="Pfam" id="PF01697">
    <property type="entry name" value="Glyco_transf_92"/>
    <property type="match status" value="1"/>
</dbReference>
<gene>
    <name evidence="7" type="ORF">LSH36_664g01039</name>
</gene>
<accession>A0AAD9MVS8</accession>
<comment type="caution">
    <text evidence="7">The sequence shown here is derived from an EMBL/GenBank/DDBJ whole genome shotgun (WGS) entry which is preliminary data.</text>
</comment>
<evidence type="ECO:0000256" key="3">
    <source>
        <dbReference type="ARBA" id="ARBA00022676"/>
    </source>
</evidence>
<sequence length="206" mass="24076">MKHLDRLRTGSTRSRGTRGAFLFRNAFFRIDWPDEGADRSADEQLRLKTLLKLRREDEIWPFYQRTKYILVPKAVLQIGIHYVFEFVHSGINHKEVPADVALLHHYREWSGNNSGTLGVVDKEMLRFADPLRQSVRAVHRTLGLVDIKSRRRDIRRVEFSVVYSIGAAHTWDIRLIDRRLPRESNSKKTEMSRMLTHNPKVCGTAL</sequence>
<evidence type="ECO:0000256" key="2">
    <source>
        <dbReference type="ARBA" id="ARBA00007647"/>
    </source>
</evidence>
<evidence type="ECO:0000313" key="8">
    <source>
        <dbReference type="Proteomes" id="UP001208570"/>
    </source>
</evidence>
<keyword evidence="5" id="KW-0472">Membrane</keyword>
<name>A0AAD9MVS8_9ANNE</name>
<evidence type="ECO:0000256" key="4">
    <source>
        <dbReference type="ARBA" id="ARBA00022679"/>
    </source>
</evidence>
<comment type="similarity">
    <text evidence="2 6">Belongs to the glycosyltransferase 92 family.</text>
</comment>
<dbReference type="EMBL" id="JAODUP010000664">
    <property type="protein sequence ID" value="KAK2145676.1"/>
    <property type="molecule type" value="Genomic_DNA"/>
</dbReference>
<keyword evidence="3 6" id="KW-0328">Glycosyltransferase</keyword>
<keyword evidence="8" id="KW-1185">Reference proteome</keyword>
<proteinExistence type="inferred from homology"/>
<protein>
    <recommendedName>
        <fullName evidence="6">Glycosyltransferase family 92 protein</fullName>
        <ecNumber evidence="6">2.4.1.-</ecNumber>
    </recommendedName>
</protein>
<keyword evidence="4 6" id="KW-0808">Transferase</keyword>
<organism evidence="7 8">
    <name type="scientific">Paralvinella palmiformis</name>
    <dbReference type="NCBI Taxonomy" id="53620"/>
    <lineage>
        <taxon>Eukaryota</taxon>
        <taxon>Metazoa</taxon>
        <taxon>Spiralia</taxon>
        <taxon>Lophotrochozoa</taxon>
        <taxon>Annelida</taxon>
        <taxon>Polychaeta</taxon>
        <taxon>Sedentaria</taxon>
        <taxon>Canalipalpata</taxon>
        <taxon>Terebellida</taxon>
        <taxon>Terebelliformia</taxon>
        <taxon>Alvinellidae</taxon>
        <taxon>Paralvinella</taxon>
    </lineage>
</organism>